<reference evidence="5 6" key="1">
    <citation type="submission" date="2022-11" db="EMBL/GenBank/DDBJ databases">
        <title>Viruses from the air-sea interface of a natural surface slick.</title>
        <authorList>
            <person name="Rahlff J."/>
            <person name="Holmfeldt K."/>
        </authorList>
    </citation>
    <scope>NUCLEOTIDE SEQUENCE [LARGE SCALE GENOMIC DNA]</scope>
    <source>
        <strain evidence="5 6">SMS4</strain>
    </source>
</reference>
<dbReference type="InterPro" id="IPR027278">
    <property type="entry name" value="ACCD_DCysDesulf"/>
</dbReference>
<evidence type="ECO:0000256" key="1">
    <source>
        <dbReference type="ARBA" id="ARBA00001933"/>
    </source>
</evidence>
<feature type="domain" description="Tryptophan synthase beta chain-like PALP" evidence="4">
    <location>
        <begin position="35"/>
        <end position="290"/>
    </location>
</feature>
<dbReference type="PANTHER" id="PTHR43780">
    <property type="entry name" value="1-AMINOCYCLOPROPANE-1-CARBOXYLATE DEAMINASE-RELATED"/>
    <property type="match status" value="1"/>
</dbReference>
<comment type="similarity">
    <text evidence="2">Belongs to the ACC deaminase/D-cysteine desulfhydrase family.</text>
</comment>
<evidence type="ECO:0000313" key="6">
    <source>
        <dbReference type="Proteomes" id="UP001231109"/>
    </source>
</evidence>
<evidence type="ECO:0000256" key="2">
    <source>
        <dbReference type="ARBA" id="ARBA00008639"/>
    </source>
</evidence>
<accession>A0ABT9HWG3</accession>
<evidence type="ECO:0000259" key="4">
    <source>
        <dbReference type="Pfam" id="PF00291"/>
    </source>
</evidence>
<gene>
    <name evidence="5" type="ORF">ORJ04_05050</name>
</gene>
<dbReference type="EMBL" id="JAPJDZ010000008">
    <property type="protein sequence ID" value="MDP5135318.1"/>
    <property type="molecule type" value="Genomic_DNA"/>
</dbReference>
<dbReference type="InterPro" id="IPR001926">
    <property type="entry name" value="TrpB-like_PALP"/>
</dbReference>
<evidence type="ECO:0000256" key="3">
    <source>
        <dbReference type="ARBA" id="ARBA00022898"/>
    </source>
</evidence>
<proteinExistence type="inferred from homology"/>
<dbReference type="PIRSF" id="PIRSF006278">
    <property type="entry name" value="ACCD_DCysDesulf"/>
    <property type="match status" value="1"/>
</dbReference>
<dbReference type="Gene3D" id="3.40.50.1100">
    <property type="match status" value="2"/>
</dbReference>
<organism evidence="5 6">
    <name type="scientific">Rheinheimera baltica</name>
    <dbReference type="NCBI Taxonomy" id="67576"/>
    <lineage>
        <taxon>Bacteria</taxon>
        <taxon>Pseudomonadati</taxon>
        <taxon>Pseudomonadota</taxon>
        <taxon>Gammaproteobacteria</taxon>
        <taxon>Chromatiales</taxon>
        <taxon>Chromatiaceae</taxon>
        <taxon>Rheinheimera</taxon>
    </lineage>
</organism>
<dbReference type="SUPFAM" id="SSF53686">
    <property type="entry name" value="Tryptophan synthase beta subunit-like PLP-dependent enzymes"/>
    <property type="match status" value="1"/>
</dbReference>
<sequence>MLYSPEIQLISPKQRWQRLSHPLLVQHRIQLWVCHLDTLVPEVSGNKWLKLKYHVQQVMQQNCSGILTFGGAFSNHLCAVAACCRLLGLQSAAYVRADDLDMANPTLAFCQQAGMQLYALDRTSYRQRDNPDFIQQLQEKHKTLLMVPEGGSSDAGASGIAELNLATTPEGDADIIICPTASGGTLAGVINRHDCAALGIAVVKDTSLPQRVSQLLTPESRTKHWQINTNFVGKGYGKFDEALLSFCREMAQHQLHVEPIYTGKTLAAVFSLIASGDIPENSRLSVFHTGGLQGLKGLHYRGLITVSDLALLSGSVAG</sequence>
<dbReference type="InterPro" id="IPR036052">
    <property type="entry name" value="TrpB-like_PALP_sf"/>
</dbReference>
<evidence type="ECO:0000313" key="5">
    <source>
        <dbReference type="EMBL" id="MDP5135318.1"/>
    </source>
</evidence>
<comment type="cofactor">
    <cofactor evidence="1">
        <name>pyridoxal 5'-phosphate</name>
        <dbReference type="ChEBI" id="CHEBI:597326"/>
    </cofactor>
</comment>
<dbReference type="PANTHER" id="PTHR43780:SF2">
    <property type="entry name" value="1-AMINOCYCLOPROPANE-1-CARBOXYLATE DEAMINASE-RELATED"/>
    <property type="match status" value="1"/>
</dbReference>
<comment type="caution">
    <text evidence="5">The sequence shown here is derived from an EMBL/GenBank/DDBJ whole genome shotgun (WGS) entry which is preliminary data.</text>
</comment>
<name>A0ABT9HWG3_9GAMM</name>
<dbReference type="Pfam" id="PF00291">
    <property type="entry name" value="PALP"/>
    <property type="match status" value="1"/>
</dbReference>
<dbReference type="Proteomes" id="UP001231109">
    <property type="component" value="Unassembled WGS sequence"/>
</dbReference>
<protein>
    <submittedName>
        <fullName evidence="5">Pyridoxal-phosphate dependent enzyme</fullName>
    </submittedName>
</protein>
<keyword evidence="6" id="KW-1185">Reference proteome</keyword>
<dbReference type="RefSeq" id="WP_051219824.1">
    <property type="nucleotide sequence ID" value="NZ_JAPJDY010000004.1"/>
</dbReference>
<keyword evidence="3" id="KW-0663">Pyridoxal phosphate</keyword>